<comment type="caution">
    <text evidence="3">The sequence shown here is derived from an EMBL/GenBank/DDBJ whole genome shotgun (WGS) entry which is preliminary data.</text>
</comment>
<evidence type="ECO:0000256" key="1">
    <source>
        <dbReference type="ARBA" id="ARBA00011738"/>
    </source>
</evidence>
<dbReference type="Pfam" id="PF07876">
    <property type="entry name" value="Dabb"/>
    <property type="match status" value="2"/>
</dbReference>
<evidence type="ECO:0000313" key="4">
    <source>
        <dbReference type="Proteomes" id="UP001443914"/>
    </source>
</evidence>
<feature type="domain" description="Stress-response A/B barrel" evidence="2">
    <location>
        <begin position="150"/>
        <end position="243"/>
    </location>
</feature>
<reference evidence="3" key="1">
    <citation type="submission" date="2024-03" db="EMBL/GenBank/DDBJ databases">
        <title>WGS assembly of Saponaria officinalis var. Norfolk2.</title>
        <authorList>
            <person name="Jenkins J."/>
            <person name="Shu S."/>
            <person name="Grimwood J."/>
            <person name="Barry K."/>
            <person name="Goodstein D."/>
            <person name="Schmutz J."/>
            <person name="Leebens-Mack J."/>
            <person name="Osbourn A."/>
        </authorList>
    </citation>
    <scope>NUCLEOTIDE SEQUENCE [LARGE SCALE GENOMIC DNA]</scope>
    <source>
        <strain evidence="3">JIC</strain>
    </source>
</reference>
<accession>A0AAW1J2J7</accession>
<dbReference type="Proteomes" id="UP001443914">
    <property type="component" value="Unassembled WGS sequence"/>
</dbReference>
<evidence type="ECO:0000259" key="2">
    <source>
        <dbReference type="PROSITE" id="PS51502"/>
    </source>
</evidence>
<dbReference type="AlphaFoldDB" id="A0AAW1J2J7"/>
<name>A0AAW1J2J7_SAPOF</name>
<organism evidence="3 4">
    <name type="scientific">Saponaria officinalis</name>
    <name type="common">Common soapwort</name>
    <name type="synonym">Lychnis saponaria</name>
    <dbReference type="NCBI Taxonomy" id="3572"/>
    <lineage>
        <taxon>Eukaryota</taxon>
        <taxon>Viridiplantae</taxon>
        <taxon>Streptophyta</taxon>
        <taxon>Embryophyta</taxon>
        <taxon>Tracheophyta</taxon>
        <taxon>Spermatophyta</taxon>
        <taxon>Magnoliopsida</taxon>
        <taxon>eudicotyledons</taxon>
        <taxon>Gunneridae</taxon>
        <taxon>Pentapetalae</taxon>
        <taxon>Caryophyllales</taxon>
        <taxon>Caryophyllaceae</taxon>
        <taxon>Caryophylleae</taxon>
        <taxon>Saponaria</taxon>
    </lineage>
</organism>
<feature type="domain" description="Stress-response A/B barrel" evidence="2">
    <location>
        <begin position="40"/>
        <end position="134"/>
    </location>
</feature>
<dbReference type="SUPFAM" id="SSF54909">
    <property type="entry name" value="Dimeric alpha+beta barrel"/>
    <property type="match status" value="2"/>
</dbReference>
<sequence length="253" mass="27937">MLCTTVRPIITIPQITTRHQLLRRINHRRRSLSTVMSSTVEHIVLFNVKPTAESTQLAAMVDGLNGLRSMDMVLHLSSGPLLRNRSSSLHFTHILHSRYRTKEDLATYSAHDAHLSVVRSSVLPICDDIMAVDWVAEHLEGPAEVKPGSALRVQFVKLKDGLGDKEKEDVFGVIGGLKDKFDGIEQISFGENFSPARAKGFSLASIGVFGSVKELDALDGNVRMTEEKNKVRDYIDSLVVADYIVPSTQSASL</sequence>
<comment type="subunit">
    <text evidence="1">Homodimer.</text>
</comment>
<gene>
    <name evidence="3" type="ORF">RND81_08G028400</name>
</gene>
<dbReference type="PROSITE" id="PS51502">
    <property type="entry name" value="S_R_A_B_BARREL"/>
    <property type="match status" value="2"/>
</dbReference>
<dbReference type="PANTHER" id="PTHR33178">
    <property type="match status" value="1"/>
</dbReference>
<protein>
    <recommendedName>
        <fullName evidence="2">Stress-response A/B barrel domain-containing protein</fullName>
    </recommendedName>
</protein>
<dbReference type="InterPro" id="IPR011008">
    <property type="entry name" value="Dimeric_a/b-barrel"/>
</dbReference>
<dbReference type="InterPro" id="IPR013097">
    <property type="entry name" value="Dabb"/>
</dbReference>
<dbReference type="EMBL" id="JBDFQZ010000008">
    <property type="protein sequence ID" value="KAK9697299.1"/>
    <property type="molecule type" value="Genomic_DNA"/>
</dbReference>
<dbReference type="PANTHER" id="PTHR33178:SF3">
    <property type="entry name" value="STRESS-RESPONSE A_B BARREL DOMAIN-CONTAINING PROTEIN UP3"/>
    <property type="match status" value="1"/>
</dbReference>
<dbReference type="Gene3D" id="3.30.70.100">
    <property type="match status" value="2"/>
</dbReference>
<proteinExistence type="predicted"/>
<dbReference type="SMART" id="SM00886">
    <property type="entry name" value="Dabb"/>
    <property type="match status" value="2"/>
</dbReference>
<evidence type="ECO:0000313" key="3">
    <source>
        <dbReference type="EMBL" id="KAK9697299.1"/>
    </source>
</evidence>
<keyword evidence="4" id="KW-1185">Reference proteome</keyword>
<dbReference type="InterPro" id="IPR044662">
    <property type="entry name" value="HS1/DABB1-like"/>
</dbReference>